<dbReference type="Proteomes" id="UP000034072">
    <property type="component" value="Unassembled WGS sequence"/>
</dbReference>
<evidence type="ECO:0000313" key="2">
    <source>
        <dbReference type="Proteomes" id="UP000034072"/>
    </source>
</evidence>
<accession>A0A0G0QTD3</accession>
<dbReference type="AlphaFoldDB" id="A0A0G0QTD3"/>
<name>A0A0G0QTD3_9BACT</name>
<protein>
    <submittedName>
        <fullName evidence="1">Uncharacterized protein</fullName>
    </submittedName>
</protein>
<dbReference type="EMBL" id="LBXZ01000007">
    <property type="protein sequence ID" value="KKR40591.1"/>
    <property type="molecule type" value="Genomic_DNA"/>
</dbReference>
<evidence type="ECO:0000313" key="1">
    <source>
        <dbReference type="EMBL" id="KKR40591.1"/>
    </source>
</evidence>
<proteinExistence type="predicted"/>
<sequence length="174" mass="19291">MRGFLENIGRSTIKFFRDISINGEMIRIILADPNGVELTSLFEEVHRRVPRANKFDIGPALSGLMSTGRYSYVTLTDKDGSKLAVRYNKFNKVSLSRKQQCLKLGHDVPDDVAYQAGGAIMRGGYCRRCHELVDLGCLGNVWTKETVQTNGVVSLEGFDVSVATNQGLKVFNLS</sequence>
<comment type="caution">
    <text evidence="1">The sequence shown here is derived from an EMBL/GenBank/DDBJ whole genome shotgun (WGS) entry which is preliminary data.</text>
</comment>
<organism evidence="1 2">
    <name type="scientific">Candidatus Yanofskybacteria bacterium GW2011_GWE2_40_11</name>
    <dbReference type="NCBI Taxonomy" id="1619033"/>
    <lineage>
        <taxon>Bacteria</taxon>
        <taxon>Candidatus Yanofskyibacteriota</taxon>
    </lineage>
</organism>
<reference evidence="1 2" key="1">
    <citation type="journal article" date="2015" name="Nature">
        <title>rRNA introns, odd ribosomes, and small enigmatic genomes across a large radiation of phyla.</title>
        <authorList>
            <person name="Brown C.T."/>
            <person name="Hug L.A."/>
            <person name="Thomas B.C."/>
            <person name="Sharon I."/>
            <person name="Castelle C.J."/>
            <person name="Singh A."/>
            <person name="Wilkins M.J."/>
            <person name="Williams K.H."/>
            <person name="Banfield J.F."/>
        </authorList>
    </citation>
    <scope>NUCLEOTIDE SEQUENCE [LARGE SCALE GENOMIC DNA]</scope>
</reference>
<gene>
    <name evidence="1" type="ORF">UT75_C0007G0039</name>
</gene>